<organism evidence="1 2">
    <name type="scientific">Enterocloster alcoholdehydrogenati</name>
    <dbReference type="NCBI Taxonomy" id="2547410"/>
    <lineage>
        <taxon>Bacteria</taxon>
        <taxon>Bacillati</taxon>
        <taxon>Bacillota</taxon>
        <taxon>Clostridia</taxon>
        <taxon>Lachnospirales</taxon>
        <taxon>Lachnospiraceae</taxon>
        <taxon>Enterocloster</taxon>
    </lineage>
</organism>
<evidence type="ECO:0000313" key="2">
    <source>
        <dbReference type="Proteomes" id="UP001600894"/>
    </source>
</evidence>
<evidence type="ECO:0000313" key="1">
    <source>
        <dbReference type="EMBL" id="GAA6270399.1"/>
    </source>
</evidence>
<gene>
    <name evidence="1" type="ORF">F130042H8_34590</name>
</gene>
<reference evidence="1 2" key="1">
    <citation type="submission" date="2024-04" db="EMBL/GenBank/DDBJ databases">
        <title>Defined microbial consortia suppress multidrug-resistant proinflammatory Enterobacteriaceae via ecological control.</title>
        <authorList>
            <person name="Furuichi M."/>
            <person name="Kawaguchi T."/>
            <person name="Pust M."/>
            <person name="Yasuma K."/>
            <person name="Plichta D."/>
            <person name="Hasegawa N."/>
            <person name="Ohya T."/>
            <person name="Bhattarai S."/>
            <person name="Sasajima S."/>
            <person name="Aoto Y."/>
            <person name="Tuganbaev T."/>
            <person name="Yaginuma M."/>
            <person name="Ueda M."/>
            <person name="Okahashi N."/>
            <person name="Amafuji K."/>
            <person name="Kiridooshi Y."/>
            <person name="Sugita K."/>
            <person name="Strazar M."/>
            <person name="Skelly A."/>
            <person name="Suda W."/>
            <person name="Hattori M."/>
            <person name="Nakamoto N."/>
            <person name="Caballero S."/>
            <person name="Norman J."/>
            <person name="Olle B."/>
            <person name="Tanoue T."/>
            <person name="Arita M."/>
            <person name="Bucci V."/>
            <person name="Atarashi K."/>
            <person name="Xavier R."/>
            <person name="Honda K."/>
        </authorList>
    </citation>
    <scope>NUCLEOTIDE SEQUENCE [LARGE SCALE GENOMIC DNA]</scope>
    <source>
        <strain evidence="2">f13</strain>
    </source>
</reference>
<dbReference type="EMBL" id="BAABXL010000001">
    <property type="protein sequence ID" value="GAA6270399.1"/>
    <property type="molecule type" value="Genomic_DNA"/>
</dbReference>
<accession>A0ABQ0B289</accession>
<sequence length="66" mass="7547">MSRNGMVGIIKKKMLKKGGPDGSLRPGMSMKKLVTNSLIVCPENVIKVWTFYKKNMKFLMKLLQEM</sequence>
<comment type="caution">
    <text evidence="1">The sequence shown here is derived from an EMBL/GenBank/DDBJ whole genome shotgun (WGS) entry which is preliminary data.</text>
</comment>
<protein>
    <submittedName>
        <fullName evidence="1">Uncharacterized protein</fullName>
    </submittedName>
</protein>
<dbReference type="Proteomes" id="UP001600894">
    <property type="component" value="Unassembled WGS sequence"/>
</dbReference>
<keyword evidence="2" id="KW-1185">Reference proteome</keyword>
<proteinExistence type="predicted"/>
<name>A0ABQ0B289_9FIRM</name>